<dbReference type="Gene3D" id="3.90.1140.10">
    <property type="entry name" value="Cyclic phosphodiesterase"/>
    <property type="match status" value="1"/>
</dbReference>
<accession>A0A845UYQ9</accession>
<protein>
    <recommendedName>
        <fullName evidence="2">RNA 2',3'-cyclic phosphodiesterase</fullName>
        <shortName evidence="2">RNA 2',3'-CPDase</shortName>
        <ecNumber evidence="2">3.1.4.58</ecNumber>
    </recommendedName>
</protein>
<evidence type="ECO:0000256" key="1">
    <source>
        <dbReference type="ARBA" id="ARBA00022801"/>
    </source>
</evidence>
<dbReference type="Proteomes" id="UP000484885">
    <property type="component" value="Unassembled WGS sequence"/>
</dbReference>
<feature type="active site" description="Proton acceptor" evidence="2">
    <location>
        <position position="127"/>
    </location>
</feature>
<dbReference type="RefSeq" id="WP_164212339.1">
    <property type="nucleotide sequence ID" value="NZ_JAAGSC010000044.1"/>
</dbReference>
<sequence>MPAEQKPTRRLFFACWPDPSVRRSIIQRRRLIDGLSDRRVPDHNLHLTLLFLGNQPADRLPEILAAADRVRAPGFELKLDRFGWFAGARVAWLGGPAPDAARALVAWLGAAMAELGLGFQPREFHPHITLYRRVARRPEFPEPPALDWPIAEFVLIESIPSRPYQVLRTWPLTV</sequence>
<organism evidence="3 4">
    <name type="scientific">Wenzhouxiangella limi</name>
    <dbReference type="NCBI Taxonomy" id="2707351"/>
    <lineage>
        <taxon>Bacteria</taxon>
        <taxon>Pseudomonadati</taxon>
        <taxon>Pseudomonadota</taxon>
        <taxon>Gammaproteobacteria</taxon>
        <taxon>Chromatiales</taxon>
        <taxon>Wenzhouxiangellaceae</taxon>
        <taxon>Wenzhouxiangella</taxon>
    </lineage>
</organism>
<feature type="short sequence motif" description="HXTX 1" evidence="2">
    <location>
        <begin position="46"/>
        <end position="49"/>
    </location>
</feature>
<comment type="catalytic activity">
    <reaction evidence="2">
        <text>a 3'-end 2',3'-cyclophospho-ribonucleotide-RNA + H2O = a 3'-end 2'-phospho-ribonucleotide-RNA + H(+)</text>
        <dbReference type="Rhea" id="RHEA:11828"/>
        <dbReference type="Rhea" id="RHEA-COMP:10464"/>
        <dbReference type="Rhea" id="RHEA-COMP:17353"/>
        <dbReference type="ChEBI" id="CHEBI:15377"/>
        <dbReference type="ChEBI" id="CHEBI:15378"/>
        <dbReference type="ChEBI" id="CHEBI:83064"/>
        <dbReference type="ChEBI" id="CHEBI:173113"/>
        <dbReference type="EC" id="3.1.4.58"/>
    </reaction>
</comment>
<evidence type="ECO:0000256" key="2">
    <source>
        <dbReference type="HAMAP-Rule" id="MF_01940"/>
    </source>
</evidence>
<dbReference type="PANTHER" id="PTHR35561">
    <property type="entry name" value="RNA 2',3'-CYCLIC PHOSPHODIESTERASE"/>
    <property type="match status" value="1"/>
</dbReference>
<evidence type="ECO:0000313" key="3">
    <source>
        <dbReference type="EMBL" id="NDY96963.1"/>
    </source>
</evidence>
<feature type="active site" description="Proton donor" evidence="2">
    <location>
        <position position="46"/>
    </location>
</feature>
<dbReference type="GO" id="GO:0008664">
    <property type="term" value="F:RNA 2',3'-cyclic 3'-phosphodiesterase activity"/>
    <property type="evidence" value="ECO:0007669"/>
    <property type="project" value="UniProtKB-EC"/>
</dbReference>
<gene>
    <name evidence="3" type="primary">thpR</name>
    <name evidence="3" type="ORF">G3I74_14620</name>
</gene>
<dbReference type="AlphaFoldDB" id="A0A845UYQ9"/>
<evidence type="ECO:0000313" key="4">
    <source>
        <dbReference type="Proteomes" id="UP000484885"/>
    </source>
</evidence>
<name>A0A845UYQ9_9GAMM</name>
<dbReference type="SUPFAM" id="SSF55144">
    <property type="entry name" value="LigT-like"/>
    <property type="match status" value="1"/>
</dbReference>
<dbReference type="PANTHER" id="PTHR35561:SF1">
    <property type="entry name" value="RNA 2',3'-CYCLIC PHOSPHODIESTERASE"/>
    <property type="match status" value="1"/>
</dbReference>
<dbReference type="InterPro" id="IPR009097">
    <property type="entry name" value="Cyclic_Pdiesterase"/>
</dbReference>
<keyword evidence="1 2" id="KW-0378">Hydrolase</keyword>
<dbReference type="EC" id="3.1.4.58" evidence="2"/>
<proteinExistence type="inferred from homology"/>
<dbReference type="NCBIfam" id="TIGR02258">
    <property type="entry name" value="2_5_ligase"/>
    <property type="match status" value="1"/>
</dbReference>
<dbReference type="GO" id="GO:0004113">
    <property type="term" value="F:2',3'-cyclic-nucleotide 3'-phosphodiesterase activity"/>
    <property type="evidence" value="ECO:0007669"/>
    <property type="project" value="InterPro"/>
</dbReference>
<comment type="function">
    <text evidence="2">Hydrolyzes RNA 2',3'-cyclic phosphodiester to an RNA 2'-phosphomonoester.</text>
</comment>
<feature type="short sequence motif" description="HXTX 2" evidence="2">
    <location>
        <begin position="127"/>
        <end position="130"/>
    </location>
</feature>
<dbReference type="EMBL" id="JAAGSC010000044">
    <property type="protein sequence ID" value="NDY96963.1"/>
    <property type="molecule type" value="Genomic_DNA"/>
</dbReference>
<dbReference type="HAMAP" id="MF_01940">
    <property type="entry name" value="RNA_CPDase"/>
    <property type="match status" value="1"/>
</dbReference>
<comment type="caution">
    <text evidence="3">The sequence shown here is derived from an EMBL/GenBank/DDBJ whole genome shotgun (WGS) entry which is preliminary data.</text>
</comment>
<dbReference type="Pfam" id="PF13563">
    <property type="entry name" value="2_5_RNA_ligase2"/>
    <property type="match status" value="1"/>
</dbReference>
<comment type="similarity">
    <text evidence="2">Belongs to the 2H phosphoesterase superfamily. ThpR family.</text>
</comment>
<reference evidence="3 4" key="1">
    <citation type="submission" date="2020-02" db="EMBL/GenBank/DDBJ databases">
        <authorList>
            <person name="Zhang X.-Y."/>
        </authorList>
    </citation>
    <scope>NUCLEOTIDE SEQUENCE [LARGE SCALE GENOMIC DNA]</scope>
    <source>
        <strain evidence="3 4">C33</strain>
    </source>
</reference>
<dbReference type="InterPro" id="IPR004175">
    <property type="entry name" value="RNA_CPDase"/>
</dbReference>
<keyword evidence="4" id="KW-1185">Reference proteome</keyword>